<evidence type="ECO:0000313" key="2">
    <source>
        <dbReference type="Proteomes" id="UP001500622"/>
    </source>
</evidence>
<evidence type="ECO:0000313" key="1">
    <source>
        <dbReference type="EMBL" id="GAA4415202.1"/>
    </source>
</evidence>
<name>A0ABP8KT55_9MICO</name>
<dbReference type="Proteomes" id="UP001500622">
    <property type="component" value="Unassembled WGS sequence"/>
</dbReference>
<accession>A0ABP8KT55</accession>
<evidence type="ECO:0008006" key="3">
    <source>
        <dbReference type="Google" id="ProtNLM"/>
    </source>
</evidence>
<keyword evidence="2" id="KW-1185">Reference proteome</keyword>
<gene>
    <name evidence="1" type="ORF">GCM10023169_01300</name>
</gene>
<dbReference type="EMBL" id="BAABGN010000001">
    <property type="protein sequence ID" value="GAA4415202.1"/>
    <property type="molecule type" value="Genomic_DNA"/>
</dbReference>
<comment type="caution">
    <text evidence="1">The sequence shown here is derived from an EMBL/GenBank/DDBJ whole genome shotgun (WGS) entry which is preliminary data.</text>
</comment>
<sequence>MTGRRTHRGWALLGAAVLAAVVVSPSGETQARWHDHEDVTLGTMTTDTVGMSVTSTGPTTSAVTNTSGSATLAWAPTEVTATPDARTTGAEAAQILGGLVLGYDDCNGGSSWSTGTTSGTTRTITGAPTTLAAGQTSSLCQPVSVTDELALIRSAGARSVDLTTTLAGSAVEAPAWSTTATTSTDVTVPFPQPTSVSCRDTKPGLLGIPTRIEPVIEWSWAGTNVAGQPAVALWEVLVQNGSGSWNPVRTVTSGTMQVTLTNYDLPQPAWTSYSVKVRAYPFTANGQVDRGAYVESDLMVRLGHRITTPPVCDGLVPNTNPSAINLGSAS</sequence>
<protein>
    <recommendedName>
        <fullName evidence="3">Fibronectin type-III domain-containing protein</fullName>
    </recommendedName>
</protein>
<organism evidence="1 2">
    <name type="scientific">Georgenia halophila</name>
    <dbReference type="NCBI Taxonomy" id="620889"/>
    <lineage>
        <taxon>Bacteria</taxon>
        <taxon>Bacillati</taxon>
        <taxon>Actinomycetota</taxon>
        <taxon>Actinomycetes</taxon>
        <taxon>Micrococcales</taxon>
        <taxon>Bogoriellaceae</taxon>
        <taxon>Georgenia</taxon>
    </lineage>
</organism>
<dbReference type="RefSeq" id="WP_345214557.1">
    <property type="nucleotide sequence ID" value="NZ_BAABGN010000001.1"/>
</dbReference>
<proteinExistence type="predicted"/>
<reference evidence="2" key="1">
    <citation type="journal article" date="2019" name="Int. J. Syst. Evol. Microbiol.">
        <title>The Global Catalogue of Microorganisms (GCM) 10K type strain sequencing project: providing services to taxonomists for standard genome sequencing and annotation.</title>
        <authorList>
            <consortium name="The Broad Institute Genomics Platform"/>
            <consortium name="The Broad Institute Genome Sequencing Center for Infectious Disease"/>
            <person name="Wu L."/>
            <person name="Ma J."/>
        </authorList>
    </citation>
    <scope>NUCLEOTIDE SEQUENCE [LARGE SCALE GENOMIC DNA]</scope>
    <source>
        <strain evidence="2">JCM 17810</strain>
    </source>
</reference>